<sequence length="276" mass="29357">MSSTNAANLFSFNGMVAVVTGGGTGIGLLMTKALEENGAKVYIFGRRLEVLKKAAEQAKHQNIIPLQGGVTIKEDLARVVEIIREKDGFINLLIANSGISGPQDGNSTEDVSLNDLRGRLWNISTEAFTQTFNVNLTAVFFSVTKKGNTAQKSQIVAVASAGAFNRIPIGGWAYGASKAGVVHMMKQAATLFAPYDIRYNILAPGLYPSEGAEAATEKYKDKEGLFPRTLVPLQSIGTKEDMAGNILFMTSRAGAYLNGSVLLTDGGRLSVAPSAY</sequence>
<protein>
    <submittedName>
        <fullName evidence="4">Short-chain dehydrogenase/reductase SAT3</fullName>
    </submittedName>
</protein>
<comment type="caution">
    <text evidence="4">The sequence shown here is derived from an EMBL/GenBank/DDBJ whole genome shotgun (WGS) entry which is preliminary data.</text>
</comment>
<keyword evidence="2" id="KW-0521">NADP</keyword>
<dbReference type="Gene3D" id="3.40.50.720">
    <property type="entry name" value="NAD(P)-binding Rossmann-like Domain"/>
    <property type="match status" value="1"/>
</dbReference>
<name>A0A8T9C4U6_9HELO</name>
<dbReference type="PROSITE" id="PS00061">
    <property type="entry name" value="ADH_SHORT"/>
    <property type="match status" value="1"/>
</dbReference>
<evidence type="ECO:0000256" key="2">
    <source>
        <dbReference type="ARBA" id="ARBA00022857"/>
    </source>
</evidence>
<dbReference type="EMBL" id="QGMK01000637">
    <property type="protein sequence ID" value="TVY80658.1"/>
    <property type="molecule type" value="Genomic_DNA"/>
</dbReference>
<evidence type="ECO:0000256" key="1">
    <source>
        <dbReference type="ARBA" id="ARBA00006484"/>
    </source>
</evidence>
<evidence type="ECO:0000256" key="3">
    <source>
        <dbReference type="ARBA" id="ARBA00023002"/>
    </source>
</evidence>
<dbReference type="OrthoDB" id="2898618at2759"/>
<dbReference type="Pfam" id="PF13561">
    <property type="entry name" value="adh_short_C2"/>
    <property type="match status" value="1"/>
</dbReference>
<dbReference type="PANTHER" id="PTHR43618">
    <property type="entry name" value="7-ALPHA-HYDROXYSTEROID DEHYDROGENASE"/>
    <property type="match status" value="1"/>
</dbReference>
<dbReference type="InterPro" id="IPR020904">
    <property type="entry name" value="Sc_DH/Rdtase_CS"/>
</dbReference>
<organism evidence="4 5">
    <name type="scientific">Lachnellula suecica</name>
    <dbReference type="NCBI Taxonomy" id="602035"/>
    <lineage>
        <taxon>Eukaryota</taxon>
        <taxon>Fungi</taxon>
        <taxon>Dikarya</taxon>
        <taxon>Ascomycota</taxon>
        <taxon>Pezizomycotina</taxon>
        <taxon>Leotiomycetes</taxon>
        <taxon>Helotiales</taxon>
        <taxon>Lachnaceae</taxon>
        <taxon>Lachnellula</taxon>
    </lineage>
</organism>
<evidence type="ECO:0000313" key="5">
    <source>
        <dbReference type="Proteomes" id="UP000469558"/>
    </source>
</evidence>
<evidence type="ECO:0000313" key="4">
    <source>
        <dbReference type="EMBL" id="TVY80658.1"/>
    </source>
</evidence>
<dbReference type="InterPro" id="IPR002347">
    <property type="entry name" value="SDR_fam"/>
</dbReference>
<dbReference type="GO" id="GO:0016491">
    <property type="term" value="F:oxidoreductase activity"/>
    <property type="evidence" value="ECO:0007669"/>
    <property type="project" value="UniProtKB-KW"/>
</dbReference>
<reference evidence="4 5" key="1">
    <citation type="submission" date="2018-05" db="EMBL/GenBank/DDBJ databases">
        <title>Genome sequencing and assembly of the regulated plant pathogen Lachnellula willkommii and related sister species for the development of diagnostic species identification markers.</title>
        <authorList>
            <person name="Giroux E."/>
            <person name="Bilodeau G."/>
        </authorList>
    </citation>
    <scope>NUCLEOTIDE SEQUENCE [LARGE SCALE GENOMIC DNA]</scope>
    <source>
        <strain evidence="4 5">CBS 268.59</strain>
    </source>
</reference>
<dbReference type="InterPro" id="IPR036291">
    <property type="entry name" value="NAD(P)-bd_dom_sf"/>
</dbReference>
<dbReference type="PRINTS" id="PR00081">
    <property type="entry name" value="GDHRDH"/>
</dbReference>
<gene>
    <name evidence="4" type="primary">SAT3_0</name>
    <name evidence="4" type="ORF">LSUE1_G004907</name>
</gene>
<dbReference type="SUPFAM" id="SSF51735">
    <property type="entry name" value="NAD(P)-binding Rossmann-fold domains"/>
    <property type="match status" value="1"/>
</dbReference>
<comment type="similarity">
    <text evidence="1">Belongs to the short-chain dehydrogenases/reductases (SDR) family.</text>
</comment>
<dbReference type="CDD" id="cd05233">
    <property type="entry name" value="SDR_c"/>
    <property type="match status" value="1"/>
</dbReference>
<dbReference type="AlphaFoldDB" id="A0A8T9C4U6"/>
<keyword evidence="5" id="KW-1185">Reference proteome</keyword>
<proteinExistence type="inferred from homology"/>
<dbReference type="InterPro" id="IPR052178">
    <property type="entry name" value="Sec_Metab_Biosynth_SDR"/>
</dbReference>
<accession>A0A8T9C4U6</accession>
<keyword evidence="3" id="KW-0560">Oxidoreductase</keyword>
<dbReference type="Proteomes" id="UP000469558">
    <property type="component" value="Unassembled WGS sequence"/>
</dbReference>
<dbReference type="PANTHER" id="PTHR43618:SF18">
    <property type="entry name" value="SHORT CHAIN DEHYDROGENASE_REDUCTASE FAMILY (AFU_ORTHOLOGUE AFUA_5G12480)"/>
    <property type="match status" value="1"/>
</dbReference>